<dbReference type="EMBL" id="LAZR01039879">
    <property type="protein sequence ID" value="KKL15901.1"/>
    <property type="molecule type" value="Genomic_DNA"/>
</dbReference>
<protein>
    <submittedName>
        <fullName evidence="1">Uncharacterized protein</fullName>
    </submittedName>
</protein>
<dbReference type="InterPro" id="IPR029063">
    <property type="entry name" value="SAM-dependent_MTases_sf"/>
</dbReference>
<comment type="caution">
    <text evidence="1">The sequence shown here is derived from an EMBL/GenBank/DDBJ whole genome shotgun (WGS) entry which is preliminary data.</text>
</comment>
<dbReference type="SUPFAM" id="SSF53335">
    <property type="entry name" value="S-adenosyl-L-methionine-dependent methyltransferases"/>
    <property type="match status" value="1"/>
</dbReference>
<gene>
    <name evidence="1" type="ORF">LCGC14_2500980</name>
</gene>
<evidence type="ECO:0000313" key="1">
    <source>
        <dbReference type="EMBL" id="KKL15901.1"/>
    </source>
</evidence>
<dbReference type="AlphaFoldDB" id="A0A0F9DDM7"/>
<reference evidence="1" key="1">
    <citation type="journal article" date="2015" name="Nature">
        <title>Complex archaea that bridge the gap between prokaryotes and eukaryotes.</title>
        <authorList>
            <person name="Spang A."/>
            <person name="Saw J.H."/>
            <person name="Jorgensen S.L."/>
            <person name="Zaremba-Niedzwiedzka K."/>
            <person name="Martijn J."/>
            <person name="Lind A.E."/>
            <person name="van Eijk R."/>
            <person name="Schleper C."/>
            <person name="Guy L."/>
            <person name="Ettema T.J."/>
        </authorList>
    </citation>
    <scope>NUCLEOTIDE SEQUENCE</scope>
</reference>
<name>A0A0F9DDM7_9ZZZZ</name>
<organism evidence="1">
    <name type="scientific">marine sediment metagenome</name>
    <dbReference type="NCBI Taxonomy" id="412755"/>
    <lineage>
        <taxon>unclassified sequences</taxon>
        <taxon>metagenomes</taxon>
        <taxon>ecological metagenomes</taxon>
    </lineage>
</organism>
<sequence length="140" mass="16099">DLPEHLRQWYEEPDPASIAAAIGYADIGDTKMAILRLIDAVKAPRRTYGIFHFMNEAHRVLAPGGLLKAQIPTTDHRAWAQDPTHVSYWNENTMLYFLDPTYRAFYPQHVKGNWKRLWVGTSVANPRGESWLRIVLEKVA</sequence>
<feature type="non-terminal residue" evidence="1">
    <location>
        <position position="1"/>
    </location>
</feature>
<accession>A0A0F9DDM7</accession>
<proteinExistence type="predicted"/>